<dbReference type="GO" id="GO:0043235">
    <property type="term" value="C:receptor complex"/>
    <property type="evidence" value="ECO:0007669"/>
    <property type="project" value="TreeGrafter"/>
</dbReference>
<keyword evidence="5 9" id="KW-0297">G-protein coupled receptor</keyword>
<dbReference type="Gene3D" id="1.20.1070.10">
    <property type="entry name" value="Rhodopsin 7-helix transmembrane proteins"/>
    <property type="match status" value="1"/>
</dbReference>
<dbReference type="GO" id="GO:0005768">
    <property type="term" value="C:endosome"/>
    <property type="evidence" value="ECO:0007669"/>
    <property type="project" value="TreeGrafter"/>
</dbReference>
<keyword evidence="8 9" id="KW-0807">Transducer</keyword>
<evidence type="ECO:0000256" key="9">
    <source>
        <dbReference type="RuleBase" id="RU000688"/>
    </source>
</evidence>
<evidence type="ECO:0000313" key="13">
    <source>
        <dbReference type="Proteomes" id="UP001152320"/>
    </source>
</evidence>
<dbReference type="GO" id="GO:0004930">
    <property type="term" value="F:G protein-coupled receptor activity"/>
    <property type="evidence" value="ECO:0007669"/>
    <property type="project" value="UniProtKB-KW"/>
</dbReference>
<feature type="transmembrane region" description="Helical" evidence="10">
    <location>
        <begin position="89"/>
        <end position="111"/>
    </location>
</feature>
<dbReference type="Proteomes" id="UP001152320">
    <property type="component" value="Chromosome 2"/>
</dbReference>
<dbReference type="Pfam" id="PF00001">
    <property type="entry name" value="7tm_1"/>
    <property type="match status" value="1"/>
</dbReference>
<evidence type="ECO:0000256" key="8">
    <source>
        <dbReference type="ARBA" id="ARBA00023224"/>
    </source>
</evidence>
<reference evidence="12" key="1">
    <citation type="submission" date="2021-10" db="EMBL/GenBank/DDBJ databases">
        <title>Tropical sea cucumber genome reveals ecological adaptation and Cuvierian tubules defense mechanism.</title>
        <authorList>
            <person name="Chen T."/>
        </authorList>
    </citation>
    <scope>NUCLEOTIDE SEQUENCE</scope>
    <source>
        <strain evidence="12">Nanhai2018</strain>
        <tissue evidence="12">Muscle</tissue>
    </source>
</reference>
<keyword evidence="13" id="KW-1185">Reference proteome</keyword>
<dbReference type="SUPFAM" id="SSF81321">
    <property type="entry name" value="Family A G protein-coupled receptor-like"/>
    <property type="match status" value="1"/>
</dbReference>
<feature type="transmembrane region" description="Helical" evidence="10">
    <location>
        <begin position="323"/>
        <end position="341"/>
    </location>
</feature>
<keyword evidence="3 9" id="KW-0812">Transmembrane</keyword>
<dbReference type="InterPro" id="IPR017452">
    <property type="entry name" value="GPCR_Rhodpsn_7TM"/>
</dbReference>
<evidence type="ECO:0000256" key="5">
    <source>
        <dbReference type="ARBA" id="ARBA00023040"/>
    </source>
</evidence>
<keyword evidence="6 10" id="KW-0472">Membrane</keyword>
<keyword evidence="7 9" id="KW-0675">Receptor</keyword>
<keyword evidence="4 10" id="KW-1133">Transmembrane helix</keyword>
<evidence type="ECO:0000256" key="7">
    <source>
        <dbReference type="ARBA" id="ARBA00023170"/>
    </source>
</evidence>
<evidence type="ECO:0000256" key="10">
    <source>
        <dbReference type="SAM" id="Phobius"/>
    </source>
</evidence>
<protein>
    <submittedName>
        <fullName evidence="12">G-protein coupled receptor</fullName>
    </submittedName>
</protein>
<organism evidence="12 13">
    <name type="scientific">Holothuria leucospilota</name>
    <name type="common">Black long sea cucumber</name>
    <name type="synonym">Mertensiothuria leucospilota</name>
    <dbReference type="NCBI Taxonomy" id="206669"/>
    <lineage>
        <taxon>Eukaryota</taxon>
        <taxon>Metazoa</taxon>
        <taxon>Echinodermata</taxon>
        <taxon>Eleutherozoa</taxon>
        <taxon>Echinozoa</taxon>
        <taxon>Holothuroidea</taxon>
        <taxon>Aspidochirotacea</taxon>
        <taxon>Aspidochirotida</taxon>
        <taxon>Holothuriidae</taxon>
        <taxon>Holothuria</taxon>
    </lineage>
</organism>
<dbReference type="PANTHER" id="PTHR22752:SF2">
    <property type="entry name" value="G-PROTEIN COUPLED RECEPTORS FAMILY 1 PROFILE DOMAIN-CONTAINING PROTEIN"/>
    <property type="match status" value="1"/>
</dbReference>
<evidence type="ECO:0000256" key="2">
    <source>
        <dbReference type="ARBA" id="ARBA00022475"/>
    </source>
</evidence>
<dbReference type="PROSITE" id="PS00237">
    <property type="entry name" value="G_PROTEIN_RECEP_F1_1"/>
    <property type="match status" value="1"/>
</dbReference>
<dbReference type="PRINTS" id="PR01102">
    <property type="entry name" value="5HT6RECEPTR"/>
</dbReference>
<dbReference type="PRINTS" id="PR00237">
    <property type="entry name" value="GPCRRHODOPSN"/>
</dbReference>
<proteinExistence type="inferred from homology"/>
<comment type="caution">
    <text evidence="12">The sequence shown here is derived from an EMBL/GenBank/DDBJ whole genome shotgun (WGS) entry which is preliminary data.</text>
</comment>
<dbReference type="CDD" id="cd00637">
    <property type="entry name" value="7tm_classA_rhodopsin-like"/>
    <property type="match status" value="1"/>
</dbReference>
<dbReference type="PANTHER" id="PTHR22752">
    <property type="entry name" value="G PROTEIN-COUPLED RECEPTOR"/>
    <property type="match status" value="1"/>
</dbReference>
<feature type="transmembrane region" description="Helical" evidence="10">
    <location>
        <begin position="285"/>
        <end position="303"/>
    </location>
</feature>
<feature type="transmembrane region" description="Helical" evidence="10">
    <location>
        <begin position="53"/>
        <end position="77"/>
    </location>
</feature>
<evidence type="ECO:0000313" key="12">
    <source>
        <dbReference type="EMBL" id="KAJ8047071.1"/>
    </source>
</evidence>
<dbReference type="OrthoDB" id="6117944at2759"/>
<evidence type="ECO:0000256" key="6">
    <source>
        <dbReference type="ARBA" id="ARBA00023136"/>
    </source>
</evidence>
<accession>A0A9Q1HJ96</accession>
<evidence type="ECO:0000256" key="3">
    <source>
        <dbReference type="ARBA" id="ARBA00022692"/>
    </source>
</evidence>
<feature type="transmembrane region" description="Helical" evidence="10">
    <location>
        <begin position="16"/>
        <end position="41"/>
    </location>
</feature>
<sequence>MVGLTLNEQSPTVDKVLLLISLSLLDVLGVIGNLLILLIIIKTPHLRNLTHILVSNLCILDLMCSLLAMPVSIISISKGKWTFGDRFCFINGFFSTFLCSGSITTICIVSIERYVCIAHPMSYAVHSTNLRGLAIVAYIWSQSTILGALPLVGINKYVFNGYRGHCSFEWEQSWHHVGYVVVLGIMCFLLPSIIILVTYCKVLRIARQTTRQVCPIISENSGSQIRPGVPINTSKSMIVENGRSAPLIFKNGNSRVSLRGPDQQIPRSLHRLVQSNSGDSKATRVVILLLGAFFICWTPFFALHVHGVLHGKIKHQLFWERTTAWMAFSSSAINPFLYGLLNRHIRQEIVKGFDILKRLFQKGVPNPQEESHEGPEDFFQFLERTNTTTLRNNRCTDFEVTQLPGQIDELTEGRSANDS</sequence>
<dbReference type="GO" id="GO:0005886">
    <property type="term" value="C:plasma membrane"/>
    <property type="evidence" value="ECO:0007669"/>
    <property type="project" value="UniProtKB-SubCell"/>
</dbReference>
<evidence type="ECO:0000259" key="11">
    <source>
        <dbReference type="PROSITE" id="PS50262"/>
    </source>
</evidence>
<keyword evidence="2" id="KW-1003">Cell membrane</keyword>
<comment type="subcellular location">
    <subcellularLocation>
        <location evidence="1">Cell membrane</location>
        <topology evidence="1">Multi-pass membrane protein</topology>
    </subcellularLocation>
</comment>
<dbReference type="SMART" id="SM01381">
    <property type="entry name" value="7TM_GPCR_Srsx"/>
    <property type="match status" value="1"/>
</dbReference>
<dbReference type="PROSITE" id="PS50262">
    <property type="entry name" value="G_PROTEIN_RECEP_F1_2"/>
    <property type="match status" value="1"/>
</dbReference>
<dbReference type="EMBL" id="JAIZAY010000002">
    <property type="protein sequence ID" value="KAJ8047071.1"/>
    <property type="molecule type" value="Genomic_DNA"/>
</dbReference>
<comment type="similarity">
    <text evidence="9">Belongs to the G-protein coupled receptor 1 family.</text>
</comment>
<feature type="domain" description="G-protein coupled receptors family 1 profile" evidence="11">
    <location>
        <begin position="32"/>
        <end position="338"/>
    </location>
</feature>
<evidence type="ECO:0000256" key="4">
    <source>
        <dbReference type="ARBA" id="ARBA00022989"/>
    </source>
</evidence>
<dbReference type="AlphaFoldDB" id="A0A9Q1HJ96"/>
<gene>
    <name evidence="12" type="ORF">HOLleu_05965</name>
</gene>
<dbReference type="InterPro" id="IPR000276">
    <property type="entry name" value="GPCR_Rhodpsn"/>
</dbReference>
<feature type="transmembrane region" description="Helical" evidence="10">
    <location>
        <begin position="132"/>
        <end position="154"/>
    </location>
</feature>
<name>A0A9Q1HJ96_HOLLE</name>
<feature type="transmembrane region" description="Helical" evidence="10">
    <location>
        <begin position="174"/>
        <end position="199"/>
    </location>
</feature>
<evidence type="ECO:0000256" key="1">
    <source>
        <dbReference type="ARBA" id="ARBA00004651"/>
    </source>
</evidence>